<evidence type="ECO:0000256" key="1">
    <source>
        <dbReference type="ARBA" id="ARBA00000966"/>
    </source>
</evidence>
<comment type="catalytic activity">
    <reaction evidence="1">
        <text>Endohydrolysis of (1-&gt;4)-beta-D-glucosidic linkages in cellulose, lichenin and cereal beta-D-glucans.</text>
        <dbReference type="EC" id="3.2.1.4"/>
    </reaction>
</comment>
<evidence type="ECO:0000259" key="6">
    <source>
        <dbReference type="PROSITE" id="PS51173"/>
    </source>
</evidence>
<dbReference type="PANTHER" id="PTHR31297:SF13">
    <property type="entry name" value="PUTATIVE-RELATED"/>
    <property type="match status" value="1"/>
</dbReference>
<keyword evidence="5" id="KW-0326">Glycosidase</keyword>
<dbReference type="InterPro" id="IPR006584">
    <property type="entry name" value="Cellulose-bd_IV"/>
</dbReference>
<dbReference type="InterPro" id="IPR012291">
    <property type="entry name" value="CBM2_carb-bd_dom_sf"/>
</dbReference>
<dbReference type="GO" id="GO:0008422">
    <property type="term" value="F:beta-glucosidase activity"/>
    <property type="evidence" value="ECO:0007669"/>
    <property type="project" value="TreeGrafter"/>
</dbReference>
<dbReference type="GO" id="GO:0009986">
    <property type="term" value="C:cell surface"/>
    <property type="evidence" value="ECO:0007669"/>
    <property type="project" value="TreeGrafter"/>
</dbReference>
<dbReference type="InterPro" id="IPR050386">
    <property type="entry name" value="Glycosyl_hydrolase_5"/>
</dbReference>
<accession>A0A9X1XH63</accession>
<feature type="domain" description="CBM6" evidence="7">
    <location>
        <begin position="543"/>
        <end position="675"/>
    </location>
</feature>
<keyword evidence="3" id="KW-0732">Signal</keyword>
<dbReference type="SUPFAM" id="SSF51445">
    <property type="entry name" value="(Trans)glycosidases"/>
    <property type="match status" value="1"/>
</dbReference>
<dbReference type="GO" id="GO:0009251">
    <property type="term" value="P:glucan catabolic process"/>
    <property type="evidence" value="ECO:0007669"/>
    <property type="project" value="TreeGrafter"/>
</dbReference>
<dbReference type="InterPro" id="IPR008979">
    <property type="entry name" value="Galactose-bd-like_sf"/>
</dbReference>
<gene>
    <name evidence="8" type="ORF">KP803_06625</name>
</gene>
<protein>
    <recommendedName>
        <fullName evidence="2">cellulase</fullName>
        <ecNumber evidence="2">3.2.1.4</ecNumber>
    </recommendedName>
</protein>
<keyword evidence="9" id="KW-1185">Reference proteome</keyword>
<dbReference type="GO" id="GO:0030247">
    <property type="term" value="F:polysaccharide binding"/>
    <property type="evidence" value="ECO:0007669"/>
    <property type="project" value="UniProtKB-UniRule"/>
</dbReference>
<dbReference type="SMART" id="SM00606">
    <property type="entry name" value="CBD_IV"/>
    <property type="match status" value="1"/>
</dbReference>
<dbReference type="EMBL" id="JAJHVV010000003">
    <property type="protein sequence ID" value="MCK6262952.1"/>
    <property type="molecule type" value="Genomic_DNA"/>
</dbReference>
<organism evidence="8 9">
    <name type="scientific">Vibrio amylolyticus</name>
    <dbReference type="NCBI Taxonomy" id="2847292"/>
    <lineage>
        <taxon>Bacteria</taxon>
        <taxon>Pseudomonadati</taxon>
        <taxon>Pseudomonadota</taxon>
        <taxon>Gammaproteobacteria</taxon>
        <taxon>Vibrionales</taxon>
        <taxon>Vibrionaceae</taxon>
        <taxon>Vibrio</taxon>
    </lineage>
</organism>
<dbReference type="Pfam" id="PF00150">
    <property type="entry name" value="Cellulase"/>
    <property type="match status" value="1"/>
</dbReference>
<dbReference type="SUPFAM" id="SSF49785">
    <property type="entry name" value="Galactose-binding domain-like"/>
    <property type="match status" value="1"/>
</dbReference>
<dbReference type="RefSeq" id="WP_248008059.1">
    <property type="nucleotide sequence ID" value="NZ_JAJHVV010000003.1"/>
</dbReference>
<dbReference type="Gene3D" id="3.20.20.80">
    <property type="entry name" value="Glycosidases"/>
    <property type="match status" value="1"/>
</dbReference>
<evidence type="ECO:0000256" key="5">
    <source>
        <dbReference type="ARBA" id="ARBA00023295"/>
    </source>
</evidence>
<dbReference type="GO" id="GO:0008810">
    <property type="term" value="F:cellulase activity"/>
    <property type="evidence" value="ECO:0007669"/>
    <property type="project" value="UniProtKB-EC"/>
</dbReference>
<evidence type="ECO:0000256" key="2">
    <source>
        <dbReference type="ARBA" id="ARBA00012601"/>
    </source>
</evidence>
<dbReference type="Gene3D" id="2.60.120.260">
    <property type="entry name" value="Galactose-binding domain-like"/>
    <property type="match status" value="1"/>
</dbReference>
<proteinExistence type="predicted"/>
<dbReference type="InterPro" id="IPR001547">
    <property type="entry name" value="Glyco_hydro_5"/>
</dbReference>
<dbReference type="AlphaFoldDB" id="A0A9X1XH63"/>
<dbReference type="InterPro" id="IPR005084">
    <property type="entry name" value="CBM6"/>
</dbReference>
<dbReference type="Proteomes" id="UP001139559">
    <property type="component" value="Unassembled WGS sequence"/>
</dbReference>
<dbReference type="Pfam" id="PF03422">
    <property type="entry name" value="CBM_6"/>
    <property type="match status" value="1"/>
</dbReference>
<feature type="domain" description="CBM2" evidence="6">
    <location>
        <begin position="31"/>
        <end position="145"/>
    </location>
</feature>
<dbReference type="Pfam" id="PF00553">
    <property type="entry name" value="CBM_2"/>
    <property type="match status" value="1"/>
</dbReference>
<dbReference type="SMART" id="SM00637">
    <property type="entry name" value="CBD_II"/>
    <property type="match status" value="1"/>
</dbReference>
<name>A0A9X1XH63_9VIBR</name>
<dbReference type="EC" id="3.2.1.4" evidence="2"/>
<dbReference type="GO" id="GO:0005576">
    <property type="term" value="C:extracellular region"/>
    <property type="evidence" value="ECO:0007669"/>
    <property type="project" value="TreeGrafter"/>
</dbReference>
<dbReference type="InterPro" id="IPR017853">
    <property type="entry name" value="GH"/>
</dbReference>
<reference evidence="8" key="1">
    <citation type="submission" date="2021-11" db="EMBL/GenBank/DDBJ databases">
        <title>Vibrio ZSDE26 sp. nov. and Vibrio ZSDZ34 sp. nov., isolated from coastal seawater in Qingdao.</title>
        <authorList>
            <person name="Zhang P."/>
        </authorList>
    </citation>
    <scope>NUCLEOTIDE SEQUENCE</scope>
    <source>
        <strain evidence="8">ZSDE26</strain>
    </source>
</reference>
<keyword evidence="4" id="KW-0378">Hydrolase</keyword>
<dbReference type="CDD" id="cd04080">
    <property type="entry name" value="CBM6_cellulase-like"/>
    <property type="match status" value="1"/>
</dbReference>
<evidence type="ECO:0000259" key="7">
    <source>
        <dbReference type="PROSITE" id="PS51175"/>
    </source>
</evidence>
<comment type="caution">
    <text evidence="8">The sequence shown here is derived from an EMBL/GenBank/DDBJ whole genome shotgun (WGS) entry which is preliminary data.</text>
</comment>
<evidence type="ECO:0000313" key="9">
    <source>
        <dbReference type="Proteomes" id="UP001139559"/>
    </source>
</evidence>
<evidence type="ECO:0000256" key="4">
    <source>
        <dbReference type="ARBA" id="ARBA00022801"/>
    </source>
</evidence>
<sequence length="677" mass="77036">MFHDKRNFYAVIGLTFLTLSISLPLSASEQRTMSSSECQYEVEYNIANQWPSGYQADVIITNLGSSAINDWSLSWEKSPADTFSQGWNVEFTASLTQMSATTNTDWNRSIPSDGGKVSFGFQMNTDSTPEVITTFYLDSASCESDTITPAPAPTTFVRANGTQIIDANGDNLIFRGMGIGGWMVMEPYMFEFNQNADEGQHKILDDISAIIGEERTKTFHQAWLDNFFTQQDVVELKRSGFNTIRLPMHFNLFTLPIEQEPIFGQDTWLNEGFERVDELLAWCKENEIYLILDLHAAPGGQGYNGNISDYDPTKPSLWESEENQRKMIALWGKIAERYANERWIAAYDPMNEPNWGFDDIPDNKNGCTEVSNIPLREMYSKLIPEIRKYDKNHLIAIEGNCWGNNHSNLWPLPVSDDNVAISFHKYWNENNDASIQPFTQMRDQYNVPLWMSESGENSNTWYREAVELLESNNIGWSWWTWKKMEHTSGSFSVKKPDGFQDLLTYWEQGGTMPDAEQAYSVLMTLVENLKLHNAHRNDDAINALTQAQVKCDSKSSLPLDSLISALSYCQMNGIETQEGFVGYFSQGDWVAYPFHIPESGNYVIEFDVATQNNGASFTVEEFGGWHQYGTATIPNTNGWTNWQRVSKPVSLAKGYQHIAIVSDNGDVNFKAFRIRQY</sequence>
<evidence type="ECO:0000313" key="8">
    <source>
        <dbReference type="EMBL" id="MCK6262952.1"/>
    </source>
</evidence>
<dbReference type="InterPro" id="IPR008965">
    <property type="entry name" value="CBM2/CBM3_carb-bd_dom_sf"/>
</dbReference>
<dbReference type="SUPFAM" id="SSF49384">
    <property type="entry name" value="Carbohydrate-binding domain"/>
    <property type="match status" value="1"/>
</dbReference>
<evidence type="ECO:0000256" key="3">
    <source>
        <dbReference type="ARBA" id="ARBA00022729"/>
    </source>
</evidence>
<dbReference type="PROSITE" id="PS51175">
    <property type="entry name" value="CBM6"/>
    <property type="match status" value="1"/>
</dbReference>
<dbReference type="Gene3D" id="2.60.40.290">
    <property type="match status" value="1"/>
</dbReference>
<dbReference type="PROSITE" id="PS51173">
    <property type="entry name" value="CBM2"/>
    <property type="match status" value="1"/>
</dbReference>
<dbReference type="InterPro" id="IPR001919">
    <property type="entry name" value="CBD2"/>
</dbReference>
<dbReference type="PANTHER" id="PTHR31297">
    <property type="entry name" value="GLUCAN ENDO-1,6-BETA-GLUCOSIDASE B"/>
    <property type="match status" value="1"/>
</dbReference>